<accession>A0A429X5A0</accession>
<comment type="caution">
    <text evidence="1">The sequence shown here is derived from an EMBL/GenBank/DDBJ whole genome shotgun (WGS) entry which is preliminary data.</text>
</comment>
<proteinExistence type="predicted"/>
<reference evidence="1 2" key="1">
    <citation type="submission" date="2018-12" db="EMBL/GenBank/DDBJ databases">
        <authorList>
            <person name="Sun L."/>
            <person name="Chen Z."/>
        </authorList>
    </citation>
    <scope>NUCLEOTIDE SEQUENCE [LARGE SCALE GENOMIC DNA]</scope>
    <source>
        <strain evidence="1 2">LMG 29736</strain>
    </source>
</reference>
<name>A0A429X5A0_SIMTE</name>
<evidence type="ECO:0000313" key="1">
    <source>
        <dbReference type="EMBL" id="RST58596.1"/>
    </source>
</evidence>
<dbReference type="EMBL" id="QYTW02000018">
    <property type="protein sequence ID" value="RST58596.1"/>
    <property type="molecule type" value="Genomic_DNA"/>
</dbReference>
<sequence>MRKYKVNILLKNGHQMEFITNTDVRTAERQVILGDEYILTKDLYVISFRHIKKMTVEEKCTNW</sequence>
<dbReference type="Proteomes" id="UP000287296">
    <property type="component" value="Unassembled WGS sequence"/>
</dbReference>
<protein>
    <submittedName>
        <fullName evidence="1">Uncharacterized protein</fullName>
    </submittedName>
</protein>
<dbReference type="RefSeq" id="WP_120117701.1">
    <property type="nucleotide sequence ID" value="NZ_QYTW02000018.1"/>
</dbReference>
<dbReference type="OrthoDB" id="2928316at2"/>
<evidence type="ECO:0000313" key="2">
    <source>
        <dbReference type="Proteomes" id="UP000287296"/>
    </source>
</evidence>
<gene>
    <name evidence="1" type="ORF">D5F11_016305</name>
</gene>
<dbReference type="AlphaFoldDB" id="A0A429X5A0"/>
<organism evidence="1 2">
    <name type="scientific">Siminovitchia terrae</name>
    <name type="common">Bacillus terrae</name>
    <dbReference type="NCBI Taxonomy" id="1914933"/>
    <lineage>
        <taxon>Bacteria</taxon>
        <taxon>Bacillati</taxon>
        <taxon>Bacillota</taxon>
        <taxon>Bacilli</taxon>
        <taxon>Bacillales</taxon>
        <taxon>Bacillaceae</taxon>
        <taxon>Siminovitchia</taxon>
    </lineage>
</organism>